<evidence type="ECO:0000313" key="2">
    <source>
        <dbReference type="EMBL" id="CDT81969.1"/>
    </source>
</evidence>
<reference evidence="2" key="1">
    <citation type="submission" date="2014-07" db="EMBL/GenBank/DDBJ databases">
        <authorList>
            <person name="Monot Marc"/>
        </authorList>
    </citation>
    <scope>NUCLEOTIDE SEQUENCE</scope>
    <source>
        <strain evidence="2">7032989</strain>
    </source>
</reference>
<dbReference type="Pfam" id="PF13614">
    <property type="entry name" value="AAA_31"/>
    <property type="match status" value="1"/>
</dbReference>
<dbReference type="CDD" id="cd02042">
    <property type="entry name" value="ParAB_family"/>
    <property type="match status" value="1"/>
</dbReference>
<feature type="domain" description="AAA" evidence="1">
    <location>
        <begin position="1"/>
        <end position="59"/>
    </location>
</feature>
<accession>A0A069AVV8</accession>
<dbReference type="InterPro" id="IPR025669">
    <property type="entry name" value="AAA_dom"/>
</dbReference>
<dbReference type="PANTHER" id="PTHR13696">
    <property type="entry name" value="P-LOOP CONTAINING NUCLEOSIDE TRIPHOSPHATE HYDROLASE"/>
    <property type="match status" value="1"/>
</dbReference>
<organism evidence="2">
    <name type="scientific">Clostridioides difficile</name>
    <name type="common">Peptoclostridium difficile</name>
    <dbReference type="NCBI Taxonomy" id="1496"/>
    <lineage>
        <taxon>Bacteria</taxon>
        <taxon>Bacillati</taxon>
        <taxon>Bacillota</taxon>
        <taxon>Clostridia</taxon>
        <taxon>Peptostreptococcales</taxon>
        <taxon>Peptostreptococcaceae</taxon>
        <taxon>Clostridioides</taxon>
    </lineage>
</organism>
<dbReference type="PANTHER" id="PTHR13696:SF52">
    <property type="entry name" value="PARA FAMILY PROTEIN CT_582"/>
    <property type="match status" value="1"/>
</dbReference>
<dbReference type="InterPro" id="IPR050678">
    <property type="entry name" value="DNA_Partitioning_ATPase"/>
</dbReference>
<dbReference type="SUPFAM" id="SSF52540">
    <property type="entry name" value="P-loop containing nucleoside triphosphate hydrolases"/>
    <property type="match status" value="1"/>
</dbReference>
<name>A0A069AVV8_CLODI</name>
<evidence type="ECO:0000259" key="1">
    <source>
        <dbReference type="Pfam" id="PF13614"/>
    </source>
</evidence>
<proteinExistence type="predicted"/>
<protein>
    <recommendedName>
        <fullName evidence="1">AAA domain-containing protein</fullName>
    </recommendedName>
</protein>
<sequence length="82" mass="9427">MKIISILSFKGGTGKTITSANMADILSVVHKKRVLLIDADKQGNLSQYFSKFEEKKEKVQQKCCLKIMQIYMNTYVRLKIKI</sequence>
<dbReference type="EMBL" id="LK933537">
    <property type="protein sequence ID" value="CDT81969.1"/>
    <property type="molecule type" value="Genomic_DNA"/>
</dbReference>
<dbReference type="InterPro" id="IPR027417">
    <property type="entry name" value="P-loop_NTPase"/>
</dbReference>
<dbReference type="Gene3D" id="3.40.50.300">
    <property type="entry name" value="P-loop containing nucleotide triphosphate hydrolases"/>
    <property type="match status" value="1"/>
</dbReference>
<gene>
    <name evidence="2" type="ORF">BN1095_920029</name>
</gene>
<dbReference type="AlphaFoldDB" id="A0A069AVV8"/>